<evidence type="ECO:0000313" key="1">
    <source>
        <dbReference type="EMBL" id="KAJ8882674.1"/>
    </source>
</evidence>
<reference evidence="1 2" key="1">
    <citation type="submission" date="2023-02" db="EMBL/GenBank/DDBJ databases">
        <title>LHISI_Scaffold_Assembly.</title>
        <authorList>
            <person name="Stuart O.P."/>
            <person name="Cleave R."/>
            <person name="Magrath M.J.L."/>
            <person name="Mikheyev A.S."/>
        </authorList>
    </citation>
    <scope>NUCLEOTIDE SEQUENCE [LARGE SCALE GENOMIC DNA]</scope>
    <source>
        <strain evidence="1">Daus_M_001</strain>
        <tissue evidence="1">Leg muscle</tissue>
    </source>
</reference>
<comment type="caution">
    <text evidence="1">The sequence shown here is derived from an EMBL/GenBank/DDBJ whole genome shotgun (WGS) entry which is preliminary data.</text>
</comment>
<dbReference type="Proteomes" id="UP001159363">
    <property type="component" value="Chromosome 4"/>
</dbReference>
<protein>
    <submittedName>
        <fullName evidence="1">Uncharacterized protein</fullName>
    </submittedName>
</protein>
<dbReference type="EMBL" id="JARBHB010000005">
    <property type="protein sequence ID" value="KAJ8882674.1"/>
    <property type="molecule type" value="Genomic_DNA"/>
</dbReference>
<accession>A0ABQ9HEE0</accession>
<evidence type="ECO:0000313" key="2">
    <source>
        <dbReference type="Proteomes" id="UP001159363"/>
    </source>
</evidence>
<keyword evidence="2" id="KW-1185">Reference proteome</keyword>
<proteinExistence type="predicted"/>
<sequence length="133" mass="15115">MFGRRNFEPIFQYICEEAARVPVGNIKETKPLCSTRWIYRKSQIEEIIKKHSLILDNLGELSEDNYDGASGLLQSFPNGLTDLGKKTPSGTFTYVEIVLAGLRDSCCDKIDELNLEPLTLRKTARSLKRFCEP</sequence>
<name>A0ABQ9HEE0_9NEOP</name>
<gene>
    <name evidence="1" type="ORF">PR048_014486</name>
</gene>
<organism evidence="1 2">
    <name type="scientific">Dryococelus australis</name>
    <dbReference type="NCBI Taxonomy" id="614101"/>
    <lineage>
        <taxon>Eukaryota</taxon>
        <taxon>Metazoa</taxon>
        <taxon>Ecdysozoa</taxon>
        <taxon>Arthropoda</taxon>
        <taxon>Hexapoda</taxon>
        <taxon>Insecta</taxon>
        <taxon>Pterygota</taxon>
        <taxon>Neoptera</taxon>
        <taxon>Polyneoptera</taxon>
        <taxon>Phasmatodea</taxon>
        <taxon>Verophasmatodea</taxon>
        <taxon>Anareolatae</taxon>
        <taxon>Phasmatidae</taxon>
        <taxon>Eurycanthinae</taxon>
        <taxon>Dryococelus</taxon>
    </lineage>
</organism>